<evidence type="ECO:0000256" key="2">
    <source>
        <dbReference type="ARBA" id="ARBA00024993"/>
    </source>
</evidence>
<protein>
    <submittedName>
        <fullName evidence="3">Carbonic anhydrase</fullName>
    </submittedName>
</protein>
<comment type="caution">
    <text evidence="3">The sequence shown here is derived from an EMBL/GenBank/DDBJ whole genome shotgun (WGS) entry which is preliminary data.</text>
</comment>
<dbReference type="Proteomes" id="UP001382904">
    <property type="component" value="Unassembled WGS sequence"/>
</dbReference>
<dbReference type="InterPro" id="IPR036874">
    <property type="entry name" value="Carbonic_anhydrase_sf"/>
</dbReference>
<comment type="similarity">
    <text evidence="1">Belongs to the beta-class carbonic anhydrase family.</text>
</comment>
<evidence type="ECO:0000313" key="3">
    <source>
        <dbReference type="EMBL" id="MEJ8640754.1"/>
    </source>
</evidence>
<sequence>MRGGLRSGHAFEHTDPATLPRSRRALLRTAVAGTAAVGAGLTLGTAFPASATSWDPETAERVTTPAQALRRLAAGNRRWRTLRQEHPHESASLRRRLVEGQQPFAIVLGCVDSRVAPELVFDQGLGDLLTVRSAGEVLDEAVLGSIAYGVMELHIPLVLVLAHQSCGAVAAAVHADETGEPLPAHIQYLADQIRPSIDRGQHGDARVDATINAHVRGVRRRLAAEPDLAAKVATGELAVVAARYELRDQHVRTLS</sequence>
<evidence type="ECO:0000256" key="1">
    <source>
        <dbReference type="ARBA" id="ARBA00006217"/>
    </source>
</evidence>
<dbReference type="Pfam" id="PF00484">
    <property type="entry name" value="Pro_CA"/>
    <property type="match status" value="1"/>
</dbReference>
<reference evidence="3 4" key="1">
    <citation type="submission" date="2024-03" db="EMBL/GenBank/DDBJ databases">
        <title>Novel Streptomyces species of biotechnological and ecological value are a feature of Machair soil.</title>
        <authorList>
            <person name="Prole J.R."/>
            <person name="Goodfellow M."/>
            <person name="Allenby N."/>
            <person name="Ward A.C."/>
        </authorList>
    </citation>
    <scope>NUCLEOTIDE SEQUENCE [LARGE SCALE GENOMIC DNA]</scope>
    <source>
        <strain evidence="3 4">MS1.HAVA.3</strain>
    </source>
</reference>
<name>A0ABU8TYQ2_9ACTN</name>
<accession>A0ABU8TYQ2</accession>
<evidence type="ECO:0000313" key="4">
    <source>
        <dbReference type="Proteomes" id="UP001382904"/>
    </source>
</evidence>
<comment type="function">
    <text evidence="2">Catalyzes the reversible hydration of carbon dioxide to form bicarbonate.</text>
</comment>
<dbReference type="SUPFAM" id="SSF53056">
    <property type="entry name" value="beta-carbonic anhydrase, cab"/>
    <property type="match status" value="1"/>
</dbReference>
<dbReference type="EMBL" id="JBBKAM010000002">
    <property type="protein sequence ID" value="MEJ8640754.1"/>
    <property type="molecule type" value="Genomic_DNA"/>
</dbReference>
<dbReference type="SMART" id="SM00947">
    <property type="entry name" value="Pro_CA"/>
    <property type="match status" value="1"/>
</dbReference>
<dbReference type="PROSITE" id="PS51318">
    <property type="entry name" value="TAT"/>
    <property type="match status" value="1"/>
</dbReference>
<dbReference type="PANTHER" id="PTHR11002:SF79">
    <property type="entry name" value="CARBONIC ANHYDRASE 2"/>
    <property type="match status" value="1"/>
</dbReference>
<gene>
    <name evidence="3" type="ORF">WKI68_03395</name>
</gene>
<organism evidence="3 4">
    <name type="scientific">Streptomyces caledonius</name>
    <dbReference type="NCBI Taxonomy" id="3134107"/>
    <lineage>
        <taxon>Bacteria</taxon>
        <taxon>Bacillati</taxon>
        <taxon>Actinomycetota</taxon>
        <taxon>Actinomycetes</taxon>
        <taxon>Kitasatosporales</taxon>
        <taxon>Streptomycetaceae</taxon>
        <taxon>Streptomyces</taxon>
    </lineage>
</organism>
<dbReference type="Gene3D" id="3.40.1050.10">
    <property type="entry name" value="Carbonic anhydrase"/>
    <property type="match status" value="1"/>
</dbReference>
<dbReference type="PANTHER" id="PTHR11002">
    <property type="entry name" value="CARBONIC ANHYDRASE"/>
    <property type="match status" value="1"/>
</dbReference>
<proteinExistence type="inferred from homology"/>
<dbReference type="InterPro" id="IPR006311">
    <property type="entry name" value="TAT_signal"/>
</dbReference>
<dbReference type="InterPro" id="IPR001765">
    <property type="entry name" value="Carbonic_anhydrase"/>
</dbReference>
<keyword evidence="4" id="KW-1185">Reference proteome</keyword>